<dbReference type="PANTHER" id="PTHR30386">
    <property type="entry name" value="MEMBRANE FUSION SUBUNIT OF EMRAB-TOLC MULTIDRUG EFFLUX PUMP"/>
    <property type="match status" value="1"/>
</dbReference>
<feature type="domain" description="AprE-like beta-barrel" evidence="7">
    <location>
        <begin position="282"/>
        <end position="378"/>
    </location>
</feature>
<proteinExistence type="predicted"/>
<dbReference type="PRINTS" id="PR01490">
    <property type="entry name" value="RTXTOXIND"/>
</dbReference>
<dbReference type="RefSeq" id="WP_086965035.1">
    <property type="nucleotide sequence ID" value="NZ_FCOJ02000001.1"/>
</dbReference>
<keyword evidence="9" id="KW-1185">Reference proteome</keyword>
<evidence type="ECO:0000256" key="4">
    <source>
        <dbReference type="ARBA" id="ARBA00023136"/>
    </source>
</evidence>
<dbReference type="EMBL" id="FCOJ02000001">
    <property type="protein sequence ID" value="SAK41171.1"/>
    <property type="molecule type" value="Genomic_DNA"/>
</dbReference>
<keyword evidence="5" id="KW-0175">Coiled coil</keyword>
<comment type="subcellular location">
    <subcellularLocation>
        <location evidence="1">Membrane</location>
        <topology evidence="1">Single-pass membrane protein</topology>
    </subcellularLocation>
</comment>
<evidence type="ECO:0000256" key="2">
    <source>
        <dbReference type="ARBA" id="ARBA00022692"/>
    </source>
</evidence>
<dbReference type="Pfam" id="PF26002">
    <property type="entry name" value="Beta-barrel_AprE"/>
    <property type="match status" value="1"/>
</dbReference>
<keyword evidence="4 6" id="KW-0472">Membrane</keyword>
<comment type="caution">
    <text evidence="8">The sequence shown here is derived from an EMBL/GenBank/DDBJ whole genome shotgun (WGS) entry which is preliminary data.</text>
</comment>
<reference evidence="8" key="1">
    <citation type="submission" date="2016-01" db="EMBL/GenBank/DDBJ databases">
        <authorList>
            <person name="Peeters C."/>
        </authorList>
    </citation>
    <scope>NUCLEOTIDE SEQUENCE [LARGE SCALE GENOMIC DNA]</scope>
    <source>
        <strain evidence="8">LMG 29325</strain>
    </source>
</reference>
<evidence type="ECO:0000256" key="5">
    <source>
        <dbReference type="SAM" id="Coils"/>
    </source>
</evidence>
<evidence type="ECO:0000259" key="7">
    <source>
        <dbReference type="Pfam" id="PF26002"/>
    </source>
</evidence>
<dbReference type="Gene3D" id="2.40.30.170">
    <property type="match status" value="1"/>
</dbReference>
<name>A0A157Z6K0_9BURK</name>
<dbReference type="Gene3D" id="1.10.287.1490">
    <property type="match status" value="1"/>
</dbReference>
<feature type="coiled-coil region" evidence="5">
    <location>
        <begin position="104"/>
        <end position="131"/>
    </location>
</feature>
<evidence type="ECO:0000256" key="3">
    <source>
        <dbReference type="ARBA" id="ARBA00022989"/>
    </source>
</evidence>
<protein>
    <submittedName>
        <fullName evidence="8">Secretion protein</fullName>
    </submittedName>
</protein>
<dbReference type="GO" id="GO:0016020">
    <property type="term" value="C:membrane"/>
    <property type="evidence" value="ECO:0007669"/>
    <property type="project" value="UniProtKB-SubCell"/>
</dbReference>
<keyword evidence="2 6" id="KW-0812">Transmembrane</keyword>
<keyword evidence="3 6" id="KW-1133">Transmembrane helix</keyword>
<feature type="transmembrane region" description="Helical" evidence="6">
    <location>
        <begin position="16"/>
        <end position="34"/>
    </location>
</feature>
<dbReference type="Proteomes" id="UP000054596">
    <property type="component" value="Unassembled WGS sequence"/>
</dbReference>
<organism evidence="8 9">
    <name type="scientific">Caballeronia glebae</name>
    <dbReference type="NCBI Taxonomy" id="1777143"/>
    <lineage>
        <taxon>Bacteria</taxon>
        <taxon>Pseudomonadati</taxon>
        <taxon>Pseudomonadota</taxon>
        <taxon>Betaproteobacteria</taxon>
        <taxon>Burkholderiales</taxon>
        <taxon>Burkholderiaceae</taxon>
        <taxon>Caballeronia</taxon>
    </lineage>
</organism>
<dbReference type="AlphaFoldDB" id="A0A157Z6K0"/>
<accession>A0A157Z6K0</accession>
<evidence type="ECO:0000313" key="9">
    <source>
        <dbReference type="Proteomes" id="UP000054596"/>
    </source>
</evidence>
<sequence>MQATSLPEYKDVPWRWIAYATSTFLVGAIAFGFVHQVELKQDVPSEIVSPAEVKIRGMTGLVSAIYAKPNEHVAVGAPLFRLQRDFSLAANGLRRQAFDEQTRDEQIRGAVDQYEQRRAQLNAQLESSRVTEASRRAEIGSLDEQIAQNGQLVHESESKLTRLRSVSDYVTADRIEQAQAEVHQSKVAVAQIAARRQQLTGEVEETRSARAGLDAQMRELMARHSAEIRDIRSRYERERQDTTVSAPQSGVIKFSSLVTGRMLTEDDVALVIATSDNGALRAALRIPSRRRGFVKEGQTVRLKFDAFPYVKFGTYEATIDSISETTVGTGASSDQQGKGASSDGEYMAWVTLRGKTFDFDGQHFAILPGMRATASIVVERRTIAEWVLAPLFRMLRS</sequence>
<dbReference type="PANTHER" id="PTHR30386:SF26">
    <property type="entry name" value="TRANSPORT PROTEIN COMB"/>
    <property type="match status" value="1"/>
</dbReference>
<gene>
    <name evidence="8" type="ORF">AWB82_00282</name>
</gene>
<evidence type="ECO:0000256" key="1">
    <source>
        <dbReference type="ARBA" id="ARBA00004167"/>
    </source>
</evidence>
<dbReference type="OrthoDB" id="9775513at2"/>
<dbReference type="STRING" id="1777143.AWB82_00282"/>
<feature type="coiled-coil region" evidence="5">
    <location>
        <begin position="203"/>
        <end position="241"/>
    </location>
</feature>
<dbReference type="InterPro" id="IPR058982">
    <property type="entry name" value="Beta-barrel_AprE"/>
</dbReference>
<evidence type="ECO:0000313" key="8">
    <source>
        <dbReference type="EMBL" id="SAK41171.1"/>
    </source>
</evidence>
<dbReference type="InterPro" id="IPR050739">
    <property type="entry name" value="MFP"/>
</dbReference>
<evidence type="ECO:0000256" key="6">
    <source>
        <dbReference type="SAM" id="Phobius"/>
    </source>
</evidence>